<accession>A0ACC6UYY7</accession>
<proteinExistence type="predicted"/>
<protein>
    <submittedName>
        <fullName evidence="1">AAA-associated domain-containing protein</fullName>
    </submittedName>
</protein>
<dbReference type="Proteomes" id="UP000033636">
    <property type="component" value="Unassembled WGS sequence"/>
</dbReference>
<sequence>MGEHHRPQFPPASLDQVAGLVRVLYAMGGRVDAYKVDEEVEIDLGDLSLAIEAAKALGLVEAEQGDLQLTELGRSWAVGDLDDVKGELGQRLAEMSPFAELLKALRERGEVELKEVEELLCSSGYCDEAAIRRLINWGVRLRLFEVTPDDRVLPAERPKQK</sequence>
<evidence type="ECO:0000313" key="2">
    <source>
        <dbReference type="Proteomes" id="UP000033636"/>
    </source>
</evidence>
<comment type="caution">
    <text evidence="1">The sequence shown here is derived from an EMBL/GenBank/DDBJ whole genome shotgun (WGS) entry which is preliminary data.</text>
</comment>
<name>A0ACC6UYY7_9CREN</name>
<dbReference type="EMBL" id="JZWT02000001">
    <property type="protein sequence ID" value="MFB6489736.1"/>
    <property type="molecule type" value="Genomic_DNA"/>
</dbReference>
<organism evidence="1 2">
    <name type="scientific">Thermoproteus sp. AZ2</name>
    <dbReference type="NCBI Taxonomy" id="1609232"/>
    <lineage>
        <taxon>Archaea</taxon>
        <taxon>Thermoproteota</taxon>
        <taxon>Thermoprotei</taxon>
        <taxon>Thermoproteales</taxon>
        <taxon>Thermoproteaceae</taxon>
        <taxon>Thermoproteus</taxon>
    </lineage>
</organism>
<reference evidence="1" key="1">
    <citation type="submission" date="2024-07" db="EMBL/GenBank/DDBJ databases">
        <title>Metagenome and Metagenome-Assembled Genomes of Archaea from a hot spring from the geothermal field of Los Azufres, Mexico.</title>
        <authorList>
            <person name="Marin-Paredes R."/>
            <person name="Martinez-Romero E."/>
            <person name="Servin-Garciduenas L.E."/>
        </authorList>
    </citation>
    <scope>NUCLEOTIDE SEQUENCE</scope>
</reference>
<evidence type="ECO:0000313" key="1">
    <source>
        <dbReference type="EMBL" id="MFB6489736.1"/>
    </source>
</evidence>
<gene>
    <name evidence="1" type="ORF">TU35_000565</name>
</gene>